<sequence>MKQNNYIRLLVILMAVAFTSCQKGFLDRTPKTAISDAEFWKSPNDLRLYCNNFYNNYLPSYRGYNTWGPYSLDDYQGSDNLANKQYSQYILNGESITPSSSDSWSWSDIRNVNYFLQNYSKVNASWSAIQQYVGEALFFKSMLYFAKLQNFGDLPWYNKPLGVNDTLLLKAPRISRAIIADSIIKNLDSAIAYLPSKAVAEPMRVNKEVALALQARIALYEGTWEKYHAGTPFGVQGSTGTSFLQKAASASQLIIDGGLYGLDNVGVPFGYWKLFNQTDYSSSKEVMLWRKFDQSQGIYTLWSAYEKLGGGRGVTKSLVDAYLCKDGQPIAVSSLYKGDDSLKGVIANRDPRLSGLIQVNDGQHFVSTNVPFYAPAFTGANEDKNYTGYQLYKGLNIDPAQQNNSTGGTDGVIYFRYAEVLLINAEAKAELGTITQTDIDNTINKLRDRVGMAHLNMNAITPDPNWKFPTLSPLINEIRRERRVELACEGYRHDDIWRWNAAKQLIVGWRPKGAKYDQFVTMKGADGKPAFTASNLALLSKGADGYVDIYFKTPAMANGYQFQLDRDYLSPIPLDQITLNPNLTQNPGWGTH</sequence>
<gene>
    <name evidence="8" type="ORF">D6B99_14215</name>
</gene>
<feature type="domain" description="SusD-like N-terminal" evidence="7">
    <location>
        <begin position="80"/>
        <end position="219"/>
    </location>
</feature>
<dbReference type="AlphaFoldDB" id="A0A386HT21"/>
<evidence type="ECO:0000256" key="2">
    <source>
        <dbReference type="ARBA" id="ARBA00006275"/>
    </source>
</evidence>
<evidence type="ECO:0000313" key="8">
    <source>
        <dbReference type="EMBL" id="AYD48656.1"/>
    </source>
</evidence>
<evidence type="ECO:0000256" key="3">
    <source>
        <dbReference type="ARBA" id="ARBA00022729"/>
    </source>
</evidence>
<evidence type="ECO:0000259" key="6">
    <source>
        <dbReference type="Pfam" id="PF07980"/>
    </source>
</evidence>
<evidence type="ECO:0000313" key="9">
    <source>
        <dbReference type="Proteomes" id="UP000266118"/>
    </source>
</evidence>
<name>A0A386HT21_9BACT</name>
<dbReference type="GO" id="GO:0009279">
    <property type="term" value="C:cell outer membrane"/>
    <property type="evidence" value="ECO:0007669"/>
    <property type="project" value="UniProtKB-SubCell"/>
</dbReference>
<proteinExistence type="inferred from homology"/>
<reference evidence="8 9" key="1">
    <citation type="submission" date="2018-09" db="EMBL/GenBank/DDBJ databases">
        <title>Arachidicoccus sp. nov., a bacterium isolated from soil.</title>
        <authorList>
            <person name="Weon H.-Y."/>
            <person name="Kwon S.-W."/>
            <person name="Lee S.A."/>
        </authorList>
    </citation>
    <scope>NUCLEOTIDE SEQUENCE [LARGE SCALE GENOMIC DNA]</scope>
    <source>
        <strain evidence="8 9">KIS59-12</strain>
    </source>
</reference>
<evidence type="ECO:0000256" key="4">
    <source>
        <dbReference type="ARBA" id="ARBA00023136"/>
    </source>
</evidence>
<evidence type="ECO:0000256" key="5">
    <source>
        <dbReference type="ARBA" id="ARBA00023237"/>
    </source>
</evidence>
<dbReference type="Proteomes" id="UP000266118">
    <property type="component" value="Chromosome"/>
</dbReference>
<dbReference type="PROSITE" id="PS51257">
    <property type="entry name" value="PROKAR_LIPOPROTEIN"/>
    <property type="match status" value="1"/>
</dbReference>
<evidence type="ECO:0000259" key="7">
    <source>
        <dbReference type="Pfam" id="PF14322"/>
    </source>
</evidence>
<comment type="similarity">
    <text evidence="2">Belongs to the SusD family.</text>
</comment>
<dbReference type="RefSeq" id="WP_119989616.1">
    <property type="nucleotide sequence ID" value="NZ_CP032489.1"/>
</dbReference>
<feature type="domain" description="RagB/SusD" evidence="6">
    <location>
        <begin position="304"/>
        <end position="589"/>
    </location>
</feature>
<dbReference type="Pfam" id="PF14322">
    <property type="entry name" value="SusD-like_3"/>
    <property type="match status" value="1"/>
</dbReference>
<accession>A0A386HT21</accession>
<dbReference type="Gene3D" id="1.25.40.390">
    <property type="match status" value="1"/>
</dbReference>
<evidence type="ECO:0000256" key="1">
    <source>
        <dbReference type="ARBA" id="ARBA00004442"/>
    </source>
</evidence>
<dbReference type="InterPro" id="IPR033985">
    <property type="entry name" value="SusD-like_N"/>
</dbReference>
<dbReference type="SUPFAM" id="SSF48452">
    <property type="entry name" value="TPR-like"/>
    <property type="match status" value="1"/>
</dbReference>
<dbReference type="InterPro" id="IPR012944">
    <property type="entry name" value="SusD_RagB_dom"/>
</dbReference>
<comment type="subcellular location">
    <subcellularLocation>
        <location evidence="1">Cell outer membrane</location>
    </subcellularLocation>
</comment>
<dbReference type="Pfam" id="PF07980">
    <property type="entry name" value="SusD_RagB"/>
    <property type="match status" value="1"/>
</dbReference>
<keyword evidence="4" id="KW-0472">Membrane</keyword>
<keyword evidence="5" id="KW-0998">Cell outer membrane</keyword>
<organism evidence="8 9">
    <name type="scientific">Arachidicoccus soli</name>
    <dbReference type="NCBI Taxonomy" id="2341117"/>
    <lineage>
        <taxon>Bacteria</taxon>
        <taxon>Pseudomonadati</taxon>
        <taxon>Bacteroidota</taxon>
        <taxon>Chitinophagia</taxon>
        <taxon>Chitinophagales</taxon>
        <taxon>Chitinophagaceae</taxon>
        <taxon>Arachidicoccus</taxon>
    </lineage>
</organism>
<dbReference type="KEGG" id="ark:D6B99_14215"/>
<dbReference type="InterPro" id="IPR011990">
    <property type="entry name" value="TPR-like_helical_dom_sf"/>
</dbReference>
<dbReference type="OrthoDB" id="5694214at2"/>
<keyword evidence="3" id="KW-0732">Signal</keyword>
<protein>
    <submittedName>
        <fullName evidence="8">RagB/SusD family nutrient uptake outer membrane protein</fullName>
    </submittedName>
</protein>
<dbReference type="EMBL" id="CP032489">
    <property type="protein sequence ID" value="AYD48656.1"/>
    <property type="molecule type" value="Genomic_DNA"/>
</dbReference>
<keyword evidence="9" id="KW-1185">Reference proteome</keyword>